<protein>
    <recommendedName>
        <fullName evidence="5">Ubiquitin-like protease family profile domain-containing protein</fullName>
    </recommendedName>
</protein>
<keyword evidence="4" id="KW-1185">Reference proteome</keyword>
<keyword evidence="1" id="KW-0645">Protease</keyword>
<organism evidence="3 4">
    <name type="scientific">Zizania palustris</name>
    <name type="common">Northern wild rice</name>
    <dbReference type="NCBI Taxonomy" id="103762"/>
    <lineage>
        <taxon>Eukaryota</taxon>
        <taxon>Viridiplantae</taxon>
        <taxon>Streptophyta</taxon>
        <taxon>Embryophyta</taxon>
        <taxon>Tracheophyta</taxon>
        <taxon>Spermatophyta</taxon>
        <taxon>Magnoliopsida</taxon>
        <taxon>Liliopsida</taxon>
        <taxon>Poales</taxon>
        <taxon>Poaceae</taxon>
        <taxon>BOP clade</taxon>
        <taxon>Oryzoideae</taxon>
        <taxon>Oryzeae</taxon>
        <taxon>Zizaniinae</taxon>
        <taxon>Zizania</taxon>
    </lineage>
</organism>
<dbReference type="EMBL" id="JAAALK010000080">
    <property type="protein sequence ID" value="KAG8094381.1"/>
    <property type="molecule type" value="Genomic_DNA"/>
</dbReference>
<feature type="region of interest" description="Disordered" evidence="2">
    <location>
        <begin position="159"/>
        <end position="205"/>
    </location>
</feature>
<dbReference type="PANTHER" id="PTHR46915">
    <property type="entry name" value="UBIQUITIN-LIKE PROTEASE 4-RELATED"/>
    <property type="match status" value="1"/>
</dbReference>
<dbReference type="Proteomes" id="UP000729402">
    <property type="component" value="Unassembled WGS sequence"/>
</dbReference>
<evidence type="ECO:0008006" key="5">
    <source>
        <dbReference type="Google" id="ProtNLM"/>
    </source>
</evidence>
<comment type="caution">
    <text evidence="3">The sequence shown here is derived from an EMBL/GenBank/DDBJ whole genome shotgun (WGS) entry which is preliminary data.</text>
</comment>
<dbReference type="AlphaFoldDB" id="A0A8J5WQB3"/>
<evidence type="ECO:0000256" key="2">
    <source>
        <dbReference type="SAM" id="MobiDB-lite"/>
    </source>
</evidence>
<reference evidence="3" key="2">
    <citation type="submission" date="2021-02" db="EMBL/GenBank/DDBJ databases">
        <authorList>
            <person name="Kimball J.A."/>
            <person name="Haas M.W."/>
            <person name="Macchietto M."/>
            <person name="Kono T."/>
            <person name="Duquette J."/>
            <person name="Shao M."/>
        </authorList>
    </citation>
    <scope>NUCLEOTIDE SEQUENCE</scope>
    <source>
        <tissue evidence="3">Fresh leaf tissue</tissue>
    </source>
</reference>
<proteinExistence type="predicted"/>
<reference evidence="3" key="1">
    <citation type="journal article" date="2021" name="bioRxiv">
        <title>Whole Genome Assembly and Annotation of Northern Wild Rice, Zizania palustris L., Supports a Whole Genome Duplication in the Zizania Genus.</title>
        <authorList>
            <person name="Haas M."/>
            <person name="Kono T."/>
            <person name="Macchietto M."/>
            <person name="Millas R."/>
            <person name="McGilp L."/>
            <person name="Shao M."/>
            <person name="Duquette J."/>
            <person name="Hirsch C.N."/>
            <person name="Kimball J."/>
        </authorList>
    </citation>
    <scope>NUCLEOTIDE SEQUENCE</scope>
    <source>
        <tissue evidence="3">Fresh leaf tissue</tissue>
    </source>
</reference>
<evidence type="ECO:0000313" key="4">
    <source>
        <dbReference type="Proteomes" id="UP000729402"/>
    </source>
</evidence>
<evidence type="ECO:0000313" key="3">
    <source>
        <dbReference type="EMBL" id="KAG8094381.1"/>
    </source>
</evidence>
<accession>A0A8J5WQB3</accession>
<feature type="compositionally biased region" description="Basic residues" evidence="2">
    <location>
        <begin position="186"/>
        <end position="195"/>
    </location>
</feature>
<dbReference type="PANTHER" id="PTHR46915:SF2">
    <property type="entry name" value="UBIQUITIN-LIKE PROTEASE 4"/>
    <property type="match status" value="1"/>
</dbReference>
<keyword evidence="1" id="KW-0378">Hydrolase</keyword>
<keyword evidence="1" id="KW-0788">Thiol protease</keyword>
<sequence length="319" mass="35329">MAAASTTEKPSGRDDGAEGAADESNLCKVPYDELLERSRRLQRAGFDGGIDTARLPDGGAKYRCLLDSILREIDRRKSEARAADDDKCERIVQSRHAESSVTISDFRSSFGIDEEAGADVSHLEIRSASTGRPKTLLDNDGSLCEEEYSCKPTTPTILSRKDSNIDSSTNMENVNAVDDGKDNSRTCKHPRTSLKRKGDSSPAFSTRLRSRKVEEVVLLDGDTCISDSAEKASSAWDAVKIYYPSWDNPSSVELSHDDIKCLEPESLLSSPILNFYIMYLLGSTPSISKLRGKYHIFNTYFFRKLEALTSKFSSHGQEK</sequence>
<dbReference type="OrthoDB" id="442460at2759"/>
<name>A0A8J5WQB3_ZIZPA</name>
<gene>
    <name evidence="3" type="ORF">GUJ93_ZPchr0012g21215</name>
</gene>
<feature type="region of interest" description="Disordered" evidence="2">
    <location>
        <begin position="1"/>
        <end position="24"/>
    </location>
</feature>
<dbReference type="GO" id="GO:0008234">
    <property type="term" value="F:cysteine-type peptidase activity"/>
    <property type="evidence" value="ECO:0007669"/>
    <property type="project" value="UniProtKB-KW"/>
</dbReference>
<evidence type="ECO:0000256" key="1">
    <source>
        <dbReference type="ARBA" id="ARBA00022807"/>
    </source>
</evidence>